<proteinExistence type="predicted"/>
<protein>
    <submittedName>
        <fullName evidence="1">Uncharacterized protein</fullName>
    </submittedName>
</protein>
<reference evidence="1" key="1">
    <citation type="submission" date="2020-04" db="EMBL/GenBank/DDBJ databases">
        <authorList>
            <person name="Broberg M."/>
        </authorList>
    </citation>
    <scope>NUCLEOTIDE SEQUENCE</scope>
</reference>
<gene>
    <name evidence="1" type="ORF">CRV2_00010549</name>
</gene>
<evidence type="ECO:0000313" key="1">
    <source>
        <dbReference type="EMBL" id="CAG9940215.1"/>
    </source>
</evidence>
<sequence>MGSKPLFFRELTPRLLRIFVFASIGAMNFGYDNNWWAGVIGQQSFINDYGRYNGPDQDRSLPSTWLSAASGTPIAGWIIGCLLAGYLTSTFGRKMTIIIICVVALIGMVIQAAVLNYWVLMVGRLINAFSMGMPTEVDDGELADVNIRLIGIEANCVPMFMAELAPASIRGGLVNFYQSWLYIGAALAAITVYASSITLTGIWSYRTDRSPMAAIWFIPESPRWLLGKGRKEEAMKALSYMRAGGSTEEEVATELNLIDLAMQEERENNLATSYADCFKGTNLRRTIIAIGVQILQQAQGNSFTTTYLVIFLKQVGVKEPLLINVAKMCCNFGATLLTFFLTDMLGRRPMLMGGSFFMAGLMWTVSGVSAWSPGGPSNTAAQGVVAAILLYGAFAAACWGSVMWTVTTTMLGFVTSLLITYINPFVQNEPGYLGAKVGMIYGSISILALIFVFLVVPETSGRSLEELDELFRAKVPAWKSKDYLCTGIGTQITHIQNIEGKRVSIDRARSISGEPQEDNVKK</sequence>
<dbReference type="EMBL" id="CADEHS020000004">
    <property type="protein sequence ID" value="CAG9940215.1"/>
    <property type="molecule type" value="Genomic_DNA"/>
</dbReference>
<comment type="caution">
    <text evidence="1">The sequence shown here is derived from an EMBL/GenBank/DDBJ whole genome shotgun (WGS) entry which is preliminary data.</text>
</comment>
<keyword evidence="2" id="KW-1185">Reference proteome</keyword>
<name>A0ACA9TGZ3_BIOOC</name>
<organism evidence="1 2">
    <name type="scientific">Clonostachys rosea f. rosea IK726</name>
    <dbReference type="NCBI Taxonomy" id="1349383"/>
    <lineage>
        <taxon>Eukaryota</taxon>
        <taxon>Fungi</taxon>
        <taxon>Dikarya</taxon>
        <taxon>Ascomycota</taxon>
        <taxon>Pezizomycotina</taxon>
        <taxon>Sordariomycetes</taxon>
        <taxon>Hypocreomycetidae</taxon>
        <taxon>Hypocreales</taxon>
        <taxon>Bionectriaceae</taxon>
        <taxon>Clonostachys</taxon>
    </lineage>
</organism>
<accession>A0ACA9TGZ3</accession>
<evidence type="ECO:0000313" key="2">
    <source>
        <dbReference type="Proteomes" id="UP000836387"/>
    </source>
</evidence>
<dbReference type="Proteomes" id="UP000836387">
    <property type="component" value="Unassembled WGS sequence"/>
</dbReference>
<reference evidence="1" key="2">
    <citation type="submission" date="2021-10" db="EMBL/GenBank/DDBJ databases">
        <authorList>
            <person name="Piombo E."/>
        </authorList>
    </citation>
    <scope>NUCLEOTIDE SEQUENCE</scope>
</reference>